<evidence type="ECO:0000313" key="4">
    <source>
        <dbReference type="Proteomes" id="UP000814353"/>
    </source>
</evidence>
<keyword evidence="4" id="KW-1185">Reference proteome</keyword>
<reference evidence="1 3" key="2">
    <citation type="submission" date="2020-07" db="EMBL/GenBank/DDBJ databases">
        <title>Identification of Halomonas strains.</title>
        <authorList>
            <person name="Xiao Z."/>
            <person name="Shen J."/>
        </authorList>
    </citation>
    <scope>NUCLEOTIDE SEQUENCE [LARGE SCALE GENOMIC DNA]</scope>
    <source>
        <strain evidence="1 3">DSM 17331</strain>
    </source>
</reference>
<dbReference type="RefSeq" id="WP_181516578.1">
    <property type="nucleotide sequence ID" value="NZ_JABFUB010000026.1"/>
</dbReference>
<protein>
    <submittedName>
        <fullName evidence="2">Polyketide cyclase</fullName>
    </submittedName>
    <submittedName>
        <fullName evidence="1">SRPBCC family protein</fullName>
    </submittedName>
</protein>
<dbReference type="Pfam" id="PF10604">
    <property type="entry name" value="Polyketide_cyc2"/>
    <property type="match status" value="1"/>
</dbReference>
<dbReference type="AlphaFoldDB" id="A0A7V9W495"/>
<dbReference type="InterPro" id="IPR023393">
    <property type="entry name" value="START-like_dom_sf"/>
</dbReference>
<reference evidence="2 4" key="1">
    <citation type="submission" date="2020-05" db="EMBL/GenBank/DDBJ databases">
        <title>Comparative genomic analysis of denitrifying bacteria from Halomonas genus.</title>
        <authorList>
            <person name="Wang L."/>
            <person name="Shao Z."/>
        </authorList>
    </citation>
    <scope>NUCLEOTIDE SEQUENCE [LARGE SCALE GENOMIC DNA]</scope>
    <source>
        <strain evidence="2 4">DSM 17331</strain>
    </source>
</reference>
<evidence type="ECO:0000313" key="3">
    <source>
        <dbReference type="Proteomes" id="UP000518091"/>
    </source>
</evidence>
<accession>A0A7V9W495</accession>
<evidence type="ECO:0000313" key="2">
    <source>
        <dbReference type="EMBL" id="MCG6663612.1"/>
    </source>
</evidence>
<dbReference type="Proteomes" id="UP000814353">
    <property type="component" value="Unassembled WGS sequence"/>
</dbReference>
<dbReference type="Gene3D" id="3.30.530.20">
    <property type="match status" value="1"/>
</dbReference>
<proteinExistence type="predicted"/>
<comment type="caution">
    <text evidence="1">The sequence shown here is derived from an EMBL/GenBank/DDBJ whole genome shotgun (WGS) entry which is preliminary data.</text>
</comment>
<dbReference type="Proteomes" id="UP000518091">
    <property type="component" value="Unassembled WGS sequence"/>
</dbReference>
<evidence type="ECO:0000313" key="1">
    <source>
        <dbReference type="EMBL" id="MBA2780787.1"/>
    </source>
</evidence>
<gene>
    <name evidence="1" type="ORF">H1D44_18010</name>
    <name evidence="2" type="ORF">HOP48_18935</name>
</gene>
<dbReference type="CDD" id="cd07824">
    <property type="entry name" value="SRPBCC_6"/>
    <property type="match status" value="1"/>
</dbReference>
<dbReference type="InterPro" id="IPR019587">
    <property type="entry name" value="Polyketide_cyclase/dehydratase"/>
</dbReference>
<dbReference type="EMBL" id="JABFUB010000026">
    <property type="protein sequence ID" value="MCG6663612.1"/>
    <property type="molecule type" value="Genomic_DNA"/>
</dbReference>
<name>A0A7V9W495_9GAMM</name>
<dbReference type="SUPFAM" id="SSF55961">
    <property type="entry name" value="Bet v1-like"/>
    <property type="match status" value="1"/>
</dbReference>
<organism evidence="1 3">
    <name type="scientific">Billgrantia kenyensis</name>
    <dbReference type="NCBI Taxonomy" id="321266"/>
    <lineage>
        <taxon>Bacteria</taxon>
        <taxon>Pseudomonadati</taxon>
        <taxon>Pseudomonadota</taxon>
        <taxon>Gammaproteobacteria</taxon>
        <taxon>Oceanospirillales</taxon>
        <taxon>Halomonadaceae</taxon>
        <taxon>Billgrantia</taxon>
    </lineage>
</organism>
<dbReference type="EMBL" id="JACEFT010000033">
    <property type="protein sequence ID" value="MBA2780787.1"/>
    <property type="molecule type" value="Genomic_DNA"/>
</dbReference>
<sequence>MANFDFDTTWHIDAPINIVFDTLTDSLHWPDWWPGLIDVQPLATGDDRGIGRTQRFTWKSRLGYSLRFTICIVRVHEPSLIVGAASGDVAGLGSWKLQQAGQGTRVGYCWQVRTARPWLSLFSHVARPLVVWNHQAMMSDGRLGLVRYLDELGLMSAGDIPRLEP</sequence>